<feature type="non-terminal residue" evidence="6">
    <location>
        <position position="1"/>
    </location>
</feature>
<organism evidence="6 7">
    <name type="scientific">Ascobolus immersus RN42</name>
    <dbReference type="NCBI Taxonomy" id="1160509"/>
    <lineage>
        <taxon>Eukaryota</taxon>
        <taxon>Fungi</taxon>
        <taxon>Dikarya</taxon>
        <taxon>Ascomycota</taxon>
        <taxon>Pezizomycotina</taxon>
        <taxon>Pezizomycetes</taxon>
        <taxon>Pezizales</taxon>
        <taxon>Ascobolaceae</taxon>
        <taxon>Ascobolus</taxon>
    </lineage>
</organism>
<dbReference type="EMBL" id="ML119658">
    <property type="protein sequence ID" value="RPA84549.1"/>
    <property type="molecule type" value="Genomic_DNA"/>
</dbReference>
<sequence>SSSPSKPLSPTRVTRRTALATSLSSRSSPRKRPAASTPKVETTETPPTTPKKKQRRSKTEGHAEAESYRHVPDLPDNLAPGLILVFIGANPGIKSGLAGHAFSHPTNHFWRRLCLSGITPTVLQPANDVELPEKYQVGRTDLILRTSRLESDIPENERLEAWRVLEEKIRRLKPEAVCVLSKGTWKMMYQGIYGRQMREQDGWEWGWQEGQRIGAEDGWLGSKVWVMPSTSGRVTVPRKEVQEGMWRELGKWVHERRIARGDVVGGVKEED</sequence>
<dbReference type="STRING" id="1160509.A0A3N4IFG5"/>
<evidence type="ECO:0000256" key="4">
    <source>
        <dbReference type="SAM" id="MobiDB-lite"/>
    </source>
</evidence>
<feature type="region of interest" description="Disordered" evidence="4">
    <location>
        <begin position="1"/>
        <end position="72"/>
    </location>
</feature>
<protein>
    <submittedName>
        <fullName evidence="6">DNA glycosylase</fullName>
    </submittedName>
</protein>
<evidence type="ECO:0000256" key="2">
    <source>
        <dbReference type="ARBA" id="ARBA00022801"/>
    </source>
</evidence>
<dbReference type="AlphaFoldDB" id="A0A3N4IFG5"/>
<feature type="compositionally biased region" description="Polar residues" evidence="4">
    <location>
        <begin position="1"/>
        <end position="12"/>
    </location>
</feature>
<dbReference type="GO" id="GO:0004844">
    <property type="term" value="F:uracil DNA N-glycosylase activity"/>
    <property type="evidence" value="ECO:0007669"/>
    <property type="project" value="TreeGrafter"/>
</dbReference>
<dbReference type="Gene3D" id="3.40.470.10">
    <property type="entry name" value="Uracil-DNA glycosylase-like domain"/>
    <property type="match status" value="1"/>
</dbReference>
<evidence type="ECO:0000313" key="7">
    <source>
        <dbReference type="Proteomes" id="UP000275078"/>
    </source>
</evidence>
<dbReference type="InterPro" id="IPR005122">
    <property type="entry name" value="Uracil-DNA_glycosylase-like"/>
</dbReference>
<dbReference type="CDD" id="cd10028">
    <property type="entry name" value="UDG-F2_TDG_MUG"/>
    <property type="match status" value="1"/>
</dbReference>
<accession>A0A3N4IFG5</accession>
<dbReference type="SUPFAM" id="SSF52141">
    <property type="entry name" value="Uracil-DNA glycosylase-like"/>
    <property type="match status" value="1"/>
</dbReference>
<dbReference type="PANTHER" id="PTHR12159:SF9">
    <property type="entry name" value="G_T MISMATCH-SPECIFIC THYMINE DNA GLYCOSYLASE"/>
    <property type="match status" value="1"/>
</dbReference>
<feature type="compositionally biased region" description="Low complexity" evidence="4">
    <location>
        <begin position="16"/>
        <end position="27"/>
    </location>
</feature>
<reference evidence="6 7" key="1">
    <citation type="journal article" date="2018" name="Nat. Ecol. Evol.">
        <title>Pezizomycetes genomes reveal the molecular basis of ectomycorrhizal truffle lifestyle.</title>
        <authorList>
            <person name="Murat C."/>
            <person name="Payen T."/>
            <person name="Noel B."/>
            <person name="Kuo A."/>
            <person name="Morin E."/>
            <person name="Chen J."/>
            <person name="Kohler A."/>
            <person name="Krizsan K."/>
            <person name="Balestrini R."/>
            <person name="Da Silva C."/>
            <person name="Montanini B."/>
            <person name="Hainaut M."/>
            <person name="Levati E."/>
            <person name="Barry K.W."/>
            <person name="Belfiori B."/>
            <person name="Cichocki N."/>
            <person name="Clum A."/>
            <person name="Dockter R.B."/>
            <person name="Fauchery L."/>
            <person name="Guy J."/>
            <person name="Iotti M."/>
            <person name="Le Tacon F."/>
            <person name="Lindquist E.A."/>
            <person name="Lipzen A."/>
            <person name="Malagnac F."/>
            <person name="Mello A."/>
            <person name="Molinier V."/>
            <person name="Miyauchi S."/>
            <person name="Poulain J."/>
            <person name="Riccioni C."/>
            <person name="Rubini A."/>
            <person name="Sitrit Y."/>
            <person name="Splivallo R."/>
            <person name="Traeger S."/>
            <person name="Wang M."/>
            <person name="Zifcakova L."/>
            <person name="Wipf D."/>
            <person name="Zambonelli A."/>
            <person name="Paolocci F."/>
            <person name="Nowrousian M."/>
            <person name="Ottonello S."/>
            <person name="Baldrian P."/>
            <person name="Spatafora J.W."/>
            <person name="Henrissat B."/>
            <person name="Nagy L.G."/>
            <person name="Aury J.M."/>
            <person name="Wincker P."/>
            <person name="Grigoriev I.V."/>
            <person name="Bonfante P."/>
            <person name="Martin F.M."/>
        </authorList>
    </citation>
    <scope>NUCLEOTIDE SEQUENCE [LARGE SCALE GENOMIC DNA]</scope>
    <source>
        <strain evidence="6 7">RN42</strain>
    </source>
</reference>
<dbReference type="Pfam" id="PF03167">
    <property type="entry name" value="UDG"/>
    <property type="match status" value="1"/>
</dbReference>
<name>A0A3N4IFG5_ASCIM</name>
<feature type="compositionally biased region" description="Basic and acidic residues" evidence="4">
    <location>
        <begin position="57"/>
        <end position="72"/>
    </location>
</feature>
<keyword evidence="2" id="KW-0378">Hydrolase</keyword>
<keyword evidence="3" id="KW-0234">DNA repair</keyword>
<feature type="compositionally biased region" description="Low complexity" evidence="4">
    <location>
        <begin position="34"/>
        <end position="46"/>
    </location>
</feature>
<dbReference type="PANTHER" id="PTHR12159">
    <property type="entry name" value="G/T AND G/U MISMATCH-SPECIFIC DNA GLYCOSYLASE"/>
    <property type="match status" value="1"/>
</dbReference>
<evidence type="ECO:0000313" key="6">
    <source>
        <dbReference type="EMBL" id="RPA84549.1"/>
    </source>
</evidence>
<dbReference type="GO" id="GO:0008263">
    <property type="term" value="F:pyrimidine-specific mismatch base pair DNA N-glycosylase activity"/>
    <property type="evidence" value="ECO:0007669"/>
    <property type="project" value="TreeGrafter"/>
</dbReference>
<dbReference type="Proteomes" id="UP000275078">
    <property type="component" value="Unassembled WGS sequence"/>
</dbReference>
<evidence type="ECO:0000259" key="5">
    <source>
        <dbReference type="Pfam" id="PF03167"/>
    </source>
</evidence>
<keyword evidence="7" id="KW-1185">Reference proteome</keyword>
<dbReference type="InterPro" id="IPR015637">
    <property type="entry name" value="MUG/TDG"/>
</dbReference>
<dbReference type="OrthoDB" id="565731at2759"/>
<proteinExistence type="predicted"/>
<evidence type="ECO:0000256" key="3">
    <source>
        <dbReference type="ARBA" id="ARBA00023204"/>
    </source>
</evidence>
<keyword evidence="1" id="KW-0227">DNA damage</keyword>
<feature type="domain" description="Uracil-DNA glycosylase-like" evidence="5">
    <location>
        <begin position="78"/>
        <end position="249"/>
    </location>
</feature>
<dbReference type="InterPro" id="IPR036895">
    <property type="entry name" value="Uracil-DNA_glycosylase-like_sf"/>
</dbReference>
<gene>
    <name evidence="6" type="ORF">BJ508DRAFT_189191</name>
</gene>
<feature type="non-terminal residue" evidence="6">
    <location>
        <position position="271"/>
    </location>
</feature>
<evidence type="ECO:0000256" key="1">
    <source>
        <dbReference type="ARBA" id="ARBA00022763"/>
    </source>
</evidence>
<dbReference type="GO" id="GO:0006285">
    <property type="term" value="P:base-excision repair, AP site formation"/>
    <property type="evidence" value="ECO:0007669"/>
    <property type="project" value="InterPro"/>
</dbReference>